<dbReference type="SUPFAM" id="SSF48498">
    <property type="entry name" value="Tetracyclin repressor-like, C-terminal domain"/>
    <property type="match status" value="1"/>
</dbReference>
<protein>
    <submittedName>
        <fullName evidence="6">TetR/AcrR family transcriptional regulator</fullName>
    </submittedName>
</protein>
<dbReference type="SUPFAM" id="SSF46689">
    <property type="entry name" value="Homeodomain-like"/>
    <property type="match status" value="1"/>
</dbReference>
<gene>
    <name evidence="6" type="ORF">DW352_17730</name>
</gene>
<sequence length="189" mass="20214">MRVSREKAAENRERIIAVAGTLLREKGFDGIGVAEIMKAADLTHGGFYGHFDSKDDLAAQACHAALAKSAARWTEVRDSAGDKAFEAMIAHYLSPRQYDSSGRGCALVALGAEAPRQDKSIRAVFRDGLLKLIDVLMDVLPGRKAARRRKALAVMAQLVGAGVLARAVNDAALAEEILGATKEDLLARS</sequence>
<evidence type="ECO:0000313" key="7">
    <source>
        <dbReference type="Proteomes" id="UP000254889"/>
    </source>
</evidence>
<reference evidence="6 7" key="1">
    <citation type="submission" date="2018-07" db="EMBL/GenBank/DDBJ databases">
        <authorList>
            <person name="Quirk P.G."/>
            <person name="Krulwich T.A."/>
        </authorList>
    </citation>
    <scope>NUCLEOTIDE SEQUENCE [LARGE SCALE GENOMIC DNA]</scope>
    <source>
        <strain evidence="6 7">CC-BB4</strain>
    </source>
</reference>
<evidence type="ECO:0000256" key="2">
    <source>
        <dbReference type="ARBA" id="ARBA00023125"/>
    </source>
</evidence>
<feature type="DNA-binding region" description="H-T-H motif" evidence="4">
    <location>
        <begin position="32"/>
        <end position="51"/>
    </location>
</feature>
<dbReference type="InterPro" id="IPR036271">
    <property type="entry name" value="Tet_transcr_reg_TetR-rel_C_sf"/>
</dbReference>
<accession>A0A345ZZ57</accession>
<dbReference type="Proteomes" id="UP000254889">
    <property type="component" value="Chromosome"/>
</dbReference>
<dbReference type="PROSITE" id="PS50977">
    <property type="entry name" value="HTH_TETR_2"/>
    <property type="match status" value="1"/>
</dbReference>
<keyword evidence="2 4" id="KW-0238">DNA-binding</keyword>
<keyword evidence="7" id="KW-1185">Reference proteome</keyword>
<feature type="domain" description="HTH tetR-type" evidence="5">
    <location>
        <begin position="9"/>
        <end position="69"/>
    </location>
</feature>
<keyword evidence="3" id="KW-0804">Transcription</keyword>
<name>A0A345ZZ57_9HYPH</name>
<evidence type="ECO:0000256" key="4">
    <source>
        <dbReference type="PROSITE-ProRule" id="PRU00335"/>
    </source>
</evidence>
<dbReference type="AlphaFoldDB" id="A0A345ZZ57"/>
<dbReference type="InterPro" id="IPR009057">
    <property type="entry name" value="Homeodomain-like_sf"/>
</dbReference>
<proteinExistence type="predicted"/>
<dbReference type="PRINTS" id="PR00455">
    <property type="entry name" value="HTHTETR"/>
</dbReference>
<evidence type="ECO:0000256" key="3">
    <source>
        <dbReference type="ARBA" id="ARBA00023163"/>
    </source>
</evidence>
<dbReference type="InterPro" id="IPR001647">
    <property type="entry name" value="HTH_TetR"/>
</dbReference>
<dbReference type="PANTHER" id="PTHR47506">
    <property type="entry name" value="TRANSCRIPTIONAL REGULATORY PROTEIN"/>
    <property type="match status" value="1"/>
</dbReference>
<dbReference type="OrthoDB" id="9798857at2"/>
<evidence type="ECO:0000259" key="5">
    <source>
        <dbReference type="PROSITE" id="PS50977"/>
    </source>
</evidence>
<dbReference type="Gene3D" id="1.10.10.60">
    <property type="entry name" value="Homeodomain-like"/>
    <property type="match status" value="1"/>
</dbReference>
<dbReference type="KEGG" id="ptaw:DW352_17730"/>
<dbReference type="RefSeq" id="WP_115692583.1">
    <property type="nucleotide sequence ID" value="NZ_CP031417.1"/>
</dbReference>
<evidence type="ECO:0000256" key="1">
    <source>
        <dbReference type="ARBA" id="ARBA00023015"/>
    </source>
</evidence>
<organism evidence="6 7">
    <name type="scientific">Pseudolabrys taiwanensis</name>
    <dbReference type="NCBI Taxonomy" id="331696"/>
    <lineage>
        <taxon>Bacteria</taxon>
        <taxon>Pseudomonadati</taxon>
        <taxon>Pseudomonadota</taxon>
        <taxon>Alphaproteobacteria</taxon>
        <taxon>Hyphomicrobiales</taxon>
        <taxon>Xanthobacteraceae</taxon>
        <taxon>Pseudolabrys</taxon>
    </lineage>
</organism>
<dbReference type="PANTHER" id="PTHR47506:SF7">
    <property type="entry name" value="TRANSCRIPTIONAL REGULATORY PROTEIN"/>
    <property type="match status" value="1"/>
</dbReference>
<dbReference type="Pfam" id="PF00440">
    <property type="entry name" value="TetR_N"/>
    <property type="match status" value="1"/>
</dbReference>
<dbReference type="EMBL" id="CP031417">
    <property type="protein sequence ID" value="AXK82204.1"/>
    <property type="molecule type" value="Genomic_DNA"/>
</dbReference>
<evidence type="ECO:0000313" key="6">
    <source>
        <dbReference type="EMBL" id="AXK82204.1"/>
    </source>
</evidence>
<dbReference type="Gene3D" id="1.10.357.10">
    <property type="entry name" value="Tetracycline Repressor, domain 2"/>
    <property type="match status" value="1"/>
</dbReference>
<keyword evidence="1" id="KW-0805">Transcription regulation</keyword>
<dbReference type="GO" id="GO:0003677">
    <property type="term" value="F:DNA binding"/>
    <property type="evidence" value="ECO:0007669"/>
    <property type="project" value="UniProtKB-UniRule"/>
</dbReference>